<dbReference type="RefSeq" id="WP_377001789.1">
    <property type="nucleotide sequence ID" value="NZ_JBHSQE010000009.1"/>
</dbReference>
<feature type="transmembrane region" description="Helical" evidence="10">
    <location>
        <begin position="291"/>
        <end position="309"/>
    </location>
</feature>
<keyword evidence="12" id="KW-1185">Reference proteome</keyword>
<name>A0ABW1QEZ3_9CORY</name>
<reference evidence="12" key="1">
    <citation type="journal article" date="2019" name="Int. J. Syst. Evol. Microbiol.">
        <title>The Global Catalogue of Microorganisms (GCM) 10K type strain sequencing project: providing services to taxonomists for standard genome sequencing and annotation.</title>
        <authorList>
            <consortium name="The Broad Institute Genomics Platform"/>
            <consortium name="The Broad Institute Genome Sequencing Center for Infectious Disease"/>
            <person name="Wu L."/>
            <person name="Ma J."/>
        </authorList>
    </citation>
    <scope>NUCLEOTIDE SEQUENCE [LARGE SCALE GENOMIC DNA]</scope>
    <source>
        <strain evidence="12">CCUG 51943</strain>
    </source>
</reference>
<evidence type="ECO:0000313" key="11">
    <source>
        <dbReference type="EMBL" id="MFC6147160.1"/>
    </source>
</evidence>
<feature type="transmembrane region" description="Helical" evidence="10">
    <location>
        <begin position="341"/>
        <end position="364"/>
    </location>
</feature>
<evidence type="ECO:0000256" key="9">
    <source>
        <dbReference type="ARBA" id="ARBA00023136"/>
    </source>
</evidence>
<dbReference type="InterPro" id="IPR007315">
    <property type="entry name" value="PIG-V/Gpi18"/>
</dbReference>
<evidence type="ECO:0008006" key="13">
    <source>
        <dbReference type="Google" id="ProtNLM"/>
    </source>
</evidence>
<evidence type="ECO:0000256" key="5">
    <source>
        <dbReference type="ARBA" id="ARBA00022679"/>
    </source>
</evidence>
<evidence type="ECO:0000256" key="1">
    <source>
        <dbReference type="ARBA" id="ARBA00004477"/>
    </source>
</evidence>
<feature type="transmembrane region" description="Helical" evidence="10">
    <location>
        <begin position="94"/>
        <end position="114"/>
    </location>
</feature>
<dbReference type="Proteomes" id="UP001596244">
    <property type="component" value="Unassembled WGS sequence"/>
</dbReference>
<sequence>MIVRVLLDATLAFLVGAAFRVGTLGVFARANGESVPGLLGQWDAQYYLAIAEYGYVAAPIATDVPVEQRTLAFFPGFPLLVRAVHDLSGLDYPAAAALVNVVAGVAMTAGAMMLARRLGADRWGRLGAGILVSAAPMSITFSMPYSEALFGALAFWALVALLDARWAWAAGLILLLGTTRLTAVALILVFALAVVLRARRDVRAWVCLALTPWSLLAYVAWASWHTREVGGYFGIQAQGWNSGVDGGVATARWVWEVLTTGSEGGYLLTVAVMLGAVVGLAAAWGRLPWEVWCFAALLMATVLLSDGIMHSRPRLLLPTVVVLLPWVLRGAVALPRWGRVLAAAAWVLFGAWYSAYMLAVFPWAI</sequence>
<comment type="caution">
    <text evidence="11">The sequence shown here is derived from an EMBL/GenBank/DDBJ whole genome shotgun (WGS) entry which is preliminary data.</text>
</comment>
<keyword evidence="6 10" id="KW-0812">Transmembrane</keyword>
<evidence type="ECO:0000256" key="8">
    <source>
        <dbReference type="ARBA" id="ARBA00022989"/>
    </source>
</evidence>
<organism evidence="11 12">
    <name type="scientific">Corynebacterium nasicanis</name>
    <dbReference type="NCBI Taxonomy" id="1448267"/>
    <lineage>
        <taxon>Bacteria</taxon>
        <taxon>Bacillati</taxon>
        <taxon>Actinomycetota</taxon>
        <taxon>Actinomycetes</taxon>
        <taxon>Mycobacteriales</taxon>
        <taxon>Corynebacteriaceae</taxon>
        <taxon>Corynebacterium</taxon>
    </lineage>
</organism>
<evidence type="ECO:0000256" key="3">
    <source>
        <dbReference type="ARBA" id="ARBA00022502"/>
    </source>
</evidence>
<accession>A0ABW1QEZ3</accession>
<protein>
    <recommendedName>
        <fullName evidence="13">GPI mannosyltransferase 2</fullName>
    </recommendedName>
</protein>
<feature type="transmembrane region" description="Helical" evidence="10">
    <location>
        <begin position="315"/>
        <end position="334"/>
    </location>
</feature>
<keyword evidence="8 10" id="KW-1133">Transmembrane helix</keyword>
<evidence type="ECO:0000313" key="12">
    <source>
        <dbReference type="Proteomes" id="UP001596244"/>
    </source>
</evidence>
<dbReference type="PANTHER" id="PTHR12468">
    <property type="entry name" value="GPI MANNOSYLTRANSFERASE 2"/>
    <property type="match status" value="1"/>
</dbReference>
<evidence type="ECO:0000256" key="6">
    <source>
        <dbReference type="ARBA" id="ARBA00022692"/>
    </source>
</evidence>
<feature type="transmembrane region" description="Helical" evidence="10">
    <location>
        <begin position="265"/>
        <end position="284"/>
    </location>
</feature>
<keyword evidence="3" id="KW-0337">GPI-anchor biosynthesis</keyword>
<dbReference type="EMBL" id="JBHSQE010000009">
    <property type="protein sequence ID" value="MFC6147160.1"/>
    <property type="molecule type" value="Genomic_DNA"/>
</dbReference>
<evidence type="ECO:0000256" key="4">
    <source>
        <dbReference type="ARBA" id="ARBA00022676"/>
    </source>
</evidence>
<gene>
    <name evidence="11" type="ORF">ACFPUZ_10140</name>
</gene>
<feature type="transmembrane region" description="Helical" evidence="10">
    <location>
        <begin position="166"/>
        <end position="195"/>
    </location>
</feature>
<keyword evidence="9 10" id="KW-0472">Membrane</keyword>
<keyword evidence="5" id="KW-0808">Transferase</keyword>
<feature type="transmembrane region" description="Helical" evidence="10">
    <location>
        <begin position="202"/>
        <end position="224"/>
    </location>
</feature>
<dbReference type="PANTHER" id="PTHR12468:SF2">
    <property type="entry name" value="GPI MANNOSYLTRANSFERASE 2"/>
    <property type="match status" value="1"/>
</dbReference>
<evidence type="ECO:0000256" key="10">
    <source>
        <dbReference type="SAM" id="Phobius"/>
    </source>
</evidence>
<comment type="subcellular location">
    <subcellularLocation>
        <location evidence="1">Endoplasmic reticulum membrane</location>
        <topology evidence="1">Multi-pass membrane protein</topology>
    </subcellularLocation>
</comment>
<comment type="pathway">
    <text evidence="2">Glycolipid biosynthesis; glycosylphosphatidylinositol-anchor biosynthesis.</text>
</comment>
<proteinExistence type="predicted"/>
<evidence type="ECO:0000256" key="2">
    <source>
        <dbReference type="ARBA" id="ARBA00004687"/>
    </source>
</evidence>
<keyword evidence="7" id="KW-0256">Endoplasmic reticulum</keyword>
<evidence type="ECO:0000256" key="7">
    <source>
        <dbReference type="ARBA" id="ARBA00022824"/>
    </source>
</evidence>
<keyword evidence="4" id="KW-0328">Glycosyltransferase</keyword>